<dbReference type="InterPro" id="IPR036291">
    <property type="entry name" value="NAD(P)-bd_dom_sf"/>
</dbReference>
<keyword evidence="3" id="KW-0520">NAD</keyword>
<proteinExistence type="inferred from homology"/>
<evidence type="ECO:0000259" key="6">
    <source>
        <dbReference type="Pfam" id="PF02826"/>
    </source>
</evidence>
<feature type="domain" description="D-isomer specific 2-hydroxyacid dehydrogenase NAD-binding" evidence="6">
    <location>
        <begin position="107"/>
        <end position="282"/>
    </location>
</feature>
<name>A0A4V2VQ69_9BURK</name>
<dbReference type="GO" id="GO:0051287">
    <property type="term" value="F:NAD binding"/>
    <property type="evidence" value="ECO:0007669"/>
    <property type="project" value="InterPro"/>
</dbReference>
<dbReference type="InterPro" id="IPR050418">
    <property type="entry name" value="D-iso_2-hydroxyacid_DH_PdxB"/>
</dbReference>
<keyword evidence="2 4" id="KW-0560">Oxidoreductase</keyword>
<evidence type="ECO:0000256" key="4">
    <source>
        <dbReference type="RuleBase" id="RU003719"/>
    </source>
</evidence>
<dbReference type="RefSeq" id="WP_132478106.1">
    <property type="nucleotide sequence ID" value="NZ_JBHRVM010000001.1"/>
</dbReference>
<dbReference type="Proteomes" id="UP000294692">
    <property type="component" value="Unassembled WGS sequence"/>
</dbReference>
<dbReference type="EMBL" id="SMBX01000012">
    <property type="protein sequence ID" value="TCU93129.1"/>
    <property type="molecule type" value="Genomic_DNA"/>
</dbReference>
<evidence type="ECO:0000256" key="1">
    <source>
        <dbReference type="ARBA" id="ARBA00005854"/>
    </source>
</evidence>
<dbReference type="InterPro" id="IPR029753">
    <property type="entry name" value="D-isomer_DH_CS"/>
</dbReference>
<sequence length="320" mass="35127">MNNSRPQVLLTNPIHEQEHLRLAQAADVTVAPDTQPDTLRRLIRDAQVLIVRSKLPDDIFQHQQQLRGVIRHGVGLDMIPMAQACAHRIPVANIPGSNTASVVEYCVAAMLHFNRRLPRMLLDDPSRDWAEARRCADQAREINGLTLGIVGVGTIGRALASVAQALGMHVLGLTRRPETLPEGVAAADKTQLFRQSDIVVLSCPLTDETRGLVDASALACMKPDALLINVARGPVVDTNALLTALREKRLRGAMLDVHDQQPIPEGLYPKGLEHLFLTPHVAAITQSSMQRMSRGAVDEALRLLDGQRFLNLVNPEIYQP</sequence>
<evidence type="ECO:0000313" key="7">
    <source>
        <dbReference type="EMBL" id="TCU93129.1"/>
    </source>
</evidence>
<dbReference type="PANTHER" id="PTHR43761">
    <property type="entry name" value="D-ISOMER SPECIFIC 2-HYDROXYACID DEHYDROGENASE FAMILY PROTEIN (AFU_ORTHOLOGUE AFUA_1G13630)"/>
    <property type="match status" value="1"/>
</dbReference>
<dbReference type="PROSITE" id="PS00671">
    <property type="entry name" value="D_2_HYDROXYACID_DH_3"/>
    <property type="match status" value="1"/>
</dbReference>
<evidence type="ECO:0000256" key="2">
    <source>
        <dbReference type="ARBA" id="ARBA00023002"/>
    </source>
</evidence>
<protein>
    <submittedName>
        <fullName evidence="7">D-3-phosphoglycerate dehydrogenase</fullName>
    </submittedName>
</protein>
<accession>A0A4V2VQ69</accession>
<comment type="caution">
    <text evidence="7">The sequence shown here is derived from an EMBL/GenBank/DDBJ whole genome shotgun (WGS) entry which is preliminary data.</text>
</comment>
<dbReference type="Pfam" id="PF02826">
    <property type="entry name" value="2-Hacid_dh_C"/>
    <property type="match status" value="1"/>
</dbReference>
<dbReference type="InterPro" id="IPR006139">
    <property type="entry name" value="D-isomer_2_OHA_DH_cat_dom"/>
</dbReference>
<evidence type="ECO:0000313" key="8">
    <source>
        <dbReference type="Proteomes" id="UP000294692"/>
    </source>
</evidence>
<dbReference type="SUPFAM" id="SSF51735">
    <property type="entry name" value="NAD(P)-binding Rossmann-fold domains"/>
    <property type="match status" value="1"/>
</dbReference>
<organism evidence="7 8">
    <name type="scientific">Paracandidimonas soli</name>
    <dbReference type="NCBI Taxonomy" id="1917182"/>
    <lineage>
        <taxon>Bacteria</taxon>
        <taxon>Pseudomonadati</taxon>
        <taxon>Pseudomonadota</taxon>
        <taxon>Betaproteobacteria</taxon>
        <taxon>Burkholderiales</taxon>
        <taxon>Alcaligenaceae</taxon>
        <taxon>Paracandidimonas</taxon>
    </lineage>
</organism>
<comment type="similarity">
    <text evidence="1 4">Belongs to the D-isomer specific 2-hydroxyacid dehydrogenase family.</text>
</comment>
<evidence type="ECO:0000259" key="5">
    <source>
        <dbReference type="Pfam" id="PF00389"/>
    </source>
</evidence>
<keyword evidence="8" id="KW-1185">Reference proteome</keyword>
<dbReference type="PANTHER" id="PTHR43761:SF1">
    <property type="entry name" value="D-ISOMER SPECIFIC 2-HYDROXYACID DEHYDROGENASE CATALYTIC DOMAIN-CONTAINING PROTEIN-RELATED"/>
    <property type="match status" value="1"/>
</dbReference>
<feature type="domain" description="D-isomer specific 2-hydroxyacid dehydrogenase catalytic" evidence="5">
    <location>
        <begin position="8"/>
        <end position="314"/>
    </location>
</feature>
<dbReference type="OrthoDB" id="9805416at2"/>
<gene>
    <name evidence="7" type="ORF">EV686_11211</name>
</gene>
<reference evidence="7 8" key="1">
    <citation type="submission" date="2019-03" db="EMBL/GenBank/DDBJ databases">
        <title>Genomic Encyclopedia of Type Strains, Phase IV (KMG-IV): sequencing the most valuable type-strain genomes for metagenomic binning, comparative biology and taxonomic classification.</title>
        <authorList>
            <person name="Goeker M."/>
        </authorList>
    </citation>
    <scope>NUCLEOTIDE SEQUENCE [LARGE SCALE GENOMIC DNA]</scope>
    <source>
        <strain evidence="7 8">DSM 100048</strain>
    </source>
</reference>
<dbReference type="SUPFAM" id="SSF52283">
    <property type="entry name" value="Formate/glycerate dehydrogenase catalytic domain-like"/>
    <property type="match status" value="1"/>
</dbReference>
<dbReference type="Pfam" id="PF00389">
    <property type="entry name" value="2-Hacid_dh"/>
    <property type="match status" value="1"/>
</dbReference>
<dbReference type="AlphaFoldDB" id="A0A4V2VQ69"/>
<dbReference type="Gene3D" id="3.40.50.720">
    <property type="entry name" value="NAD(P)-binding Rossmann-like Domain"/>
    <property type="match status" value="2"/>
</dbReference>
<dbReference type="InterPro" id="IPR006140">
    <property type="entry name" value="D-isomer_DH_NAD-bd"/>
</dbReference>
<evidence type="ECO:0000256" key="3">
    <source>
        <dbReference type="ARBA" id="ARBA00023027"/>
    </source>
</evidence>
<dbReference type="GO" id="GO:0016616">
    <property type="term" value="F:oxidoreductase activity, acting on the CH-OH group of donors, NAD or NADP as acceptor"/>
    <property type="evidence" value="ECO:0007669"/>
    <property type="project" value="InterPro"/>
</dbReference>